<feature type="region of interest" description="Disordered" evidence="1">
    <location>
        <begin position="1"/>
        <end position="25"/>
    </location>
</feature>
<feature type="compositionally biased region" description="Basic and acidic residues" evidence="1">
    <location>
        <begin position="1"/>
        <end position="11"/>
    </location>
</feature>
<evidence type="ECO:0000313" key="2">
    <source>
        <dbReference type="EMBL" id="EEH52807.1"/>
    </source>
</evidence>
<dbReference type="Proteomes" id="UP000001876">
    <property type="component" value="Unassembled WGS sequence"/>
</dbReference>
<feature type="compositionally biased region" description="Basic and acidic residues" evidence="1">
    <location>
        <begin position="47"/>
        <end position="73"/>
    </location>
</feature>
<sequence length="472" mass="49271">MPATRARDGRPDQPPATTFLADAKPGKKDRVRFAELVRLESATIRGGARDDGCVTSPRRFDERRDRDPAKDSPRVVAAAAGDDDAADAVATVAAAATEGAEPKDAAGGKKPVGVFSACKKFVTKTASYAGEKDRDAPRASSIAVPATPSAKKATTSRRAAARLLACASETLPGGPSRGARAGSPPPPARRRPRRASESVGGAVSGGPSRASTRPTLRPAAAAVVDVAAEEEEEVEEEEEEEEEEGDGSGFGPEAPPWVERDGADAVNLYVSGATSISAALLAIDETHRTPARTRESKTGRRAAPLSKQSSSEALAPRDDTSARKSPPSLLTPRNPGDHPAGDVKSSMPTWTSDAAAPARRVDDGAGGARAERATPPLPPPAPAEDDLDIGVAAGGMHDDRDFLRILMENEIIENESEDSGSDLRDTAPPFDTLEDVVADVDVGGYFATRDVVFDPPGYDFAMMHLLETAAMS</sequence>
<organism evidence="3">
    <name type="scientific">Micromonas pusilla (strain CCMP1545)</name>
    <name type="common">Picoplanktonic green alga</name>
    <dbReference type="NCBI Taxonomy" id="564608"/>
    <lineage>
        <taxon>Eukaryota</taxon>
        <taxon>Viridiplantae</taxon>
        <taxon>Chlorophyta</taxon>
        <taxon>Mamiellophyceae</taxon>
        <taxon>Mamiellales</taxon>
        <taxon>Mamiellaceae</taxon>
        <taxon>Micromonas</taxon>
    </lineage>
</organism>
<dbReference type="AlphaFoldDB" id="C1N4X3"/>
<feature type="region of interest" description="Disordered" evidence="1">
    <location>
        <begin position="45"/>
        <end position="83"/>
    </location>
</feature>
<evidence type="ECO:0000256" key="1">
    <source>
        <dbReference type="SAM" id="MobiDB-lite"/>
    </source>
</evidence>
<dbReference type="EMBL" id="GG663747">
    <property type="protein sequence ID" value="EEH52807.1"/>
    <property type="molecule type" value="Genomic_DNA"/>
</dbReference>
<feature type="region of interest" description="Disordered" evidence="1">
    <location>
        <begin position="280"/>
        <end position="394"/>
    </location>
</feature>
<accession>C1N4X3</accession>
<feature type="compositionally biased region" description="Low complexity" evidence="1">
    <location>
        <begin position="172"/>
        <end position="182"/>
    </location>
</feature>
<dbReference type="RefSeq" id="XP_003062868.1">
    <property type="nucleotide sequence ID" value="XM_003062822.1"/>
</dbReference>
<dbReference type="GeneID" id="9688511"/>
<protein>
    <submittedName>
        <fullName evidence="2">Predicted protein</fullName>
    </submittedName>
</protein>
<gene>
    <name evidence="2" type="ORF">MICPUCDRAFT_42505</name>
</gene>
<dbReference type="KEGG" id="mpp:MICPUCDRAFT_42505"/>
<proteinExistence type="predicted"/>
<name>C1N4X3_MICPC</name>
<feature type="compositionally biased region" description="Low complexity" evidence="1">
    <location>
        <begin position="149"/>
        <end position="165"/>
    </location>
</feature>
<feature type="compositionally biased region" description="Low complexity" evidence="1">
    <location>
        <begin position="197"/>
        <end position="211"/>
    </location>
</feature>
<feature type="compositionally biased region" description="Acidic residues" evidence="1">
    <location>
        <begin position="227"/>
        <end position="246"/>
    </location>
</feature>
<keyword evidence="3" id="KW-1185">Reference proteome</keyword>
<evidence type="ECO:0000313" key="3">
    <source>
        <dbReference type="Proteomes" id="UP000001876"/>
    </source>
</evidence>
<reference evidence="2 3" key="1">
    <citation type="journal article" date="2009" name="Science">
        <title>Green evolution and dynamic adaptations revealed by genomes of the marine picoeukaryotes Micromonas.</title>
        <authorList>
            <person name="Worden A.Z."/>
            <person name="Lee J.H."/>
            <person name="Mock T."/>
            <person name="Rouze P."/>
            <person name="Simmons M.P."/>
            <person name="Aerts A.L."/>
            <person name="Allen A.E."/>
            <person name="Cuvelier M.L."/>
            <person name="Derelle E."/>
            <person name="Everett M.V."/>
            <person name="Foulon E."/>
            <person name="Grimwood J."/>
            <person name="Gundlach H."/>
            <person name="Henrissat B."/>
            <person name="Napoli C."/>
            <person name="McDonald S.M."/>
            <person name="Parker M.S."/>
            <person name="Rombauts S."/>
            <person name="Salamov A."/>
            <person name="Von Dassow P."/>
            <person name="Badger J.H."/>
            <person name="Coutinho P.M."/>
            <person name="Demir E."/>
            <person name="Dubchak I."/>
            <person name="Gentemann C."/>
            <person name="Eikrem W."/>
            <person name="Gready J.E."/>
            <person name="John U."/>
            <person name="Lanier W."/>
            <person name="Lindquist E.A."/>
            <person name="Lucas S."/>
            <person name="Mayer K.F."/>
            <person name="Moreau H."/>
            <person name="Not F."/>
            <person name="Otillar R."/>
            <person name="Panaud O."/>
            <person name="Pangilinan J."/>
            <person name="Paulsen I."/>
            <person name="Piegu B."/>
            <person name="Poliakov A."/>
            <person name="Robbens S."/>
            <person name="Schmutz J."/>
            <person name="Toulza E."/>
            <person name="Wyss T."/>
            <person name="Zelensky A."/>
            <person name="Zhou K."/>
            <person name="Armbrust E.V."/>
            <person name="Bhattacharya D."/>
            <person name="Goodenough U.W."/>
            <person name="Van de Peer Y."/>
            <person name="Grigoriev I.V."/>
        </authorList>
    </citation>
    <scope>NUCLEOTIDE SEQUENCE [LARGE SCALE GENOMIC DNA]</scope>
    <source>
        <strain evidence="2 3">CCMP1545</strain>
    </source>
</reference>
<feature type="region of interest" description="Disordered" evidence="1">
    <location>
        <begin position="126"/>
        <end position="261"/>
    </location>
</feature>
<feature type="compositionally biased region" description="Basic and acidic residues" evidence="1">
    <location>
        <begin position="284"/>
        <end position="298"/>
    </location>
</feature>